<dbReference type="InterPro" id="IPR036452">
    <property type="entry name" value="Ribo_hydro-like"/>
</dbReference>
<evidence type="ECO:0000256" key="1">
    <source>
        <dbReference type="ARBA" id="ARBA00009176"/>
    </source>
</evidence>
<dbReference type="PANTHER" id="PTHR46692">
    <property type="entry name" value="INOSINE-URIDINE PREFERRING NUCLEOSIDE HYDROLASE FAMILY PROTEIN"/>
    <property type="match status" value="1"/>
</dbReference>
<sequence length="782" mass="87214">MQKKDGAAEMYVDVDDLLAILYILKLDRSIYDLVGNSTAGNCRYSQVIPLGLHGRLDIDTKYGYTKGFLPQGSRKYFPLRQPTTQQVMVDTISAGQTTILSVGSSTNLAIFLMSNPHLKKNIEHIYILGGSLSPRRINCPTSYTSSCPSGNVYTADKTAPSSEYNFFTDPFASYQVLHSRISITLVPLGATDTIPISSQFMEEFEKNQHTFEAQYCFKVLKMMRDTWGPNFFDIFFMWDSFLAGVATSIMSKKNNINGENEFADMEFKNITVITSNKPYGICNDLSNPLFIDCNKPKFNLKRKCVHSGHVWNGLGDPLCIPPSVHTQDGSTQEVTGKEGVRVLVALRAKPNPEKNSRLDKAFYQNFLDVINQPQQRGKYNFTTQFPHYRQVANLPDFVERKLGKAVVFDMDMSPGDFLALIYLLKVPVEVIHLKAILVTPTGWANAATIDIIYDLLHIMQRDDILVGLGNTYATNQTYPNFKSIGSCRYRKAIPKGAGGFLDSDTLYGFGHDLPRSPRRYTSENSVRYGAPQDTEHPELRQPLALEVWDLVIKSLGSTSKVTVLTNGPLTSLAQILCPNKKSTSQIQEVIVVGGHISQNIDDGGDVKNIPSNKYAELNMFLDPLAAKTVFDSNLNITLIPLDVQRGVRQFSMALSALKTKTTPEAVFVTNFLSTLDWLNKVHHSYKDIDMFVGEILGSAILAGHDSFLKTTSYSLKKVKVLSTGNESEDGWMISDQNKDNTVRVLEKVNPLAFYDTFANRLGAKEQSAKTGSFSVKKSRGKY</sequence>
<proteinExistence type="inferred from homology"/>
<evidence type="ECO:0000313" key="3">
    <source>
        <dbReference type="EMBL" id="GER30172.1"/>
    </source>
</evidence>
<dbReference type="InterPro" id="IPR001910">
    <property type="entry name" value="Inosine/uridine_hydrolase_dom"/>
</dbReference>
<dbReference type="Pfam" id="PF01156">
    <property type="entry name" value="IU_nuc_hydro"/>
    <property type="match status" value="2"/>
</dbReference>
<dbReference type="GO" id="GO:0016799">
    <property type="term" value="F:hydrolase activity, hydrolyzing N-glycosyl compounds"/>
    <property type="evidence" value="ECO:0007669"/>
    <property type="project" value="InterPro"/>
</dbReference>
<comment type="caution">
    <text evidence="3">The sequence shown here is derived from an EMBL/GenBank/DDBJ whole genome shotgun (WGS) entry which is preliminary data.</text>
</comment>
<protein>
    <submittedName>
        <fullName evidence="3">Pyrimidine-specific ribonucleoside hydrolaserihA</fullName>
    </submittedName>
</protein>
<dbReference type="EMBL" id="BKCP01004317">
    <property type="protein sequence ID" value="GER30172.1"/>
    <property type="molecule type" value="Genomic_DNA"/>
</dbReference>
<organism evidence="3 4">
    <name type="scientific">Striga asiatica</name>
    <name type="common">Asiatic witchweed</name>
    <name type="synonym">Buchnera asiatica</name>
    <dbReference type="NCBI Taxonomy" id="4170"/>
    <lineage>
        <taxon>Eukaryota</taxon>
        <taxon>Viridiplantae</taxon>
        <taxon>Streptophyta</taxon>
        <taxon>Embryophyta</taxon>
        <taxon>Tracheophyta</taxon>
        <taxon>Spermatophyta</taxon>
        <taxon>Magnoliopsida</taxon>
        <taxon>eudicotyledons</taxon>
        <taxon>Gunneridae</taxon>
        <taxon>Pentapetalae</taxon>
        <taxon>asterids</taxon>
        <taxon>lamiids</taxon>
        <taxon>Lamiales</taxon>
        <taxon>Orobanchaceae</taxon>
        <taxon>Buchnereae</taxon>
        <taxon>Striga</taxon>
    </lineage>
</organism>
<reference evidence="4" key="1">
    <citation type="journal article" date="2019" name="Curr. Biol.">
        <title>Genome Sequence of Striga asiatica Provides Insight into the Evolution of Plant Parasitism.</title>
        <authorList>
            <person name="Yoshida S."/>
            <person name="Kim S."/>
            <person name="Wafula E.K."/>
            <person name="Tanskanen J."/>
            <person name="Kim Y.M."/>
            <person name="Honaas L."/>
            <person name="Yang Z."/>
            <person name="Spallek T."/>
            <person name="Conn C.E."/>
            <person name="Ichihashi Y."/>
            <person name="Cheong K."/>
            <person name="Cui S."/>
            <person name="Der J.P."/>
            <person name="Gundlach H."/>
            <person name="Jiao Y."/>
            <person name="Hori C."/>
            <person name="Ishida J.K."/>
            <person name="Kasahara H."/>
            <person name="Kiba T."/>
            <person name="Kim M.S."/>
            <person name="Koo N."/>
            <person name="Laohavisit A."/>
            <person name="Lee Y.H."/>
            <person name="Lumba S."/>
            <person name="McCourt P."/>
            <person name="Mortimer J.C."/>
            <person name="Mutuku J.M."/>
            <person name="Nomura T."/>
            <person name="Sasaki-Sekimoto Y."/>
            <person name="Seto Y."/>
            <person name="Wang Y."/>
            <person name="Wakatake T."/>
            <person name="Sakakibara H."/>
            <person name="Demura T."/>
            <person name="Yamaguchi S."/>
            <person name="Yoneyama K."/>
            <person name="Manabe R.I."/>
            <person name="Nelson D.C."/>
            <person name="Schulman A.H."/>
            <person name="Timko M.P."/>
            <person name="dePamphilis C.W."/>
            <person name="Choi D."/>
            <person name="Shirasu K."/>
        </authorList>
    </citation>
    <scope>NUCLEOTIDE SEQUENCE [LARGE SCALE GENOMIC DNA]</scope>
    <source>
        <strain evidence="4">cv. UVA1</strain>
    </source>
</reference>
<evidence type="ECO:0000313" key="4">
    <source>
        <dbReference type="Proteomes" id="UP000325081"/>
    </source>
</evidence>
<keyword evidence="4" id="KW-1185">Reference proteome</keyword>
<evidence type="ECO:0000259" key="2">
    <source>
        <dbReference type="Pfam" id="PF01156"/>
    </source>
</evidence>
<feature type="domain" description="Inosine/uridine-preferring nucleoside hydrolase" evidence="2">
    <location>
        <begin position="74"/>
        <end position="248"/>
    </location>
</feature>
<comment type="similarity">
    <text evidence="1">Belongs to the IUNH family.</text>
</comment>
<dbReference type="SUPFAM" id="SSF53590">
    <property type="entry name" value="Nucleoside hydrolase"/>
    <property type="match status" value="2"/>
</dbReference>
<dbReference type="Proteomes" id="UP000325081">
    <property type="component" value="Unassembled WGS sequence"/>
</dbReference>
<gene>
    <name evidence="3" type="ORF">STAS_06101</name>
</gene>
<dbReference type="AlphaFoldDB" id="A0A5A7PBW6"/>
<accession>A0A5A7PBW6</accession>
<name>A0A5A7PBW6_STRAF</name>
<keyword evidence="3" id="KW-0378">Hydrolase</keyword>
<dbReference type="Gene3D" id="3.90.245.10">
    <property type="entry name" value="Ribonucleoside hydrolase-like"/>
    <property type="match status" value="2"/>
</dbReference>
<dbReference type="PANTHER" id="PTHR46692:SF1">
    <property type="entry name" value="NUCLEOSIDE HYDROLASE 3-RELATED"/>
    <property type="match status" value="1"/>
</dbReference>
<feature type="domain" description="Inosine/uridine-preferring nucleoside hydrolase" evidence="2">
    <location>
        <begin position="406"/>
        <end position="754"/>
    </location>
</feature>
<dbReference type="OrthoDB" id="5783963at2759"/>